<name>A0A8C0KHE7_CANLU</name>
<feature type="coiled-coil region" evidence="1">
    <location>
        <begin position="382"/>
        <end position="449"/>
    </location>
</feature>
<dbReference type="PANTHER" id="PTHR34649:SF1">
    <property type="entry name" value="CILIA- AND FLAGELLA-ASSOCIATED PROTEIN 99"/>
    <property type="match status" value="1"/>
</dbReference>
<dbReference type="Proteomes" id="UP000694391">
    <property type="component" value="Unplaced"/>
</dbReference>
<evidence type="ECO:0000313" key="3">
    <source>
        <dbReference type="Proteomes" id="UP000694391"/>
    </source>
</evidence>
<protein>
    <submittedName>
        <fullName evidence="2">Cilia and flagella associated protein 99</fullName>
    </submittedName>
</protein>
<dbReference type="InterPro" id="IPR039341">
    <property type="entry name" value="CFAP99"/>
</dbReference>
<sequence length="610" mass="69568">MAYYGKCIETVIEQLNKFKPEKDIPEQFLEAASTSLQTLSPQKQAFILEVLSGCLEYRKLLAVVVDAFYVRAGWLCRRADYNLFEVICYLATFQLDELGFQLFSDIIRSQPLDKMCKFLGFLFNPLSLCSWIKDEWSLIYETAHVSENWIDPLMRWQPEVQELIKQLEKVMTNQSPLPKTKAKVTEPKEFNLTVPRPRAIPVPEPVPVMTKPKPVSADISSMCCCLQELLLKVNIEEMRCAVPRSRGTTLVQVIPALYTLGQSSWWHFLTTWKHSSLCPPNNVPVKLNTAAILREGSLYQRQVEKELQRVDKLVDGAGDFSEFLEWQKKMQAKDQEEALAAGECRRLQGKLSREEAILARQLLRQGNKQKADQKKEETAELMQQCAERRLQEERSIKELVEQVIEVQKNVKVAQMKLLKGRRQIVQEVIEESRELLQRTAEAAKEEQKRRCELIAQHRALETQPMRKGKLVDLTQIPGYGLEGEMSVVELRERLALLKETQQRKEEEKRDQIIQAKRARSQGLQNMVEQISLCRAAMGRSAALRSVPVVPGVGASAGARSQSCPAFASTWVGSPCNNIPPSCSFFAIASSTPTLLLDHFQTYENDEKIVQ</sequence>
<dbReference type="Ensembl" id="ENSCAFT00020018043.1">
    <property type="protein sequence ID" value="ENSCAFP00020015540.1"/>
    <property type="gene ID" value="ENSCAFG00020012449.1"/>
</dbReference>
<organism evidence="2 3">
    <name type="scientific">Canis lupus dingo</name>
    <name type="common">dingo</name>
    <dbReference type="NCBI Taxonomy" id="286419"/>
    <lineage>
        <taxon>Eukaryota</taxon>
        <taxon>Metazoa</taxon>
        <taxon>Chordata</taxon>
        <taxon>Craniata</taxon>
        <taxon>Vertebrata</taxon>
        <taxon>Euteleostomi</taxon>
        <taxon>Mammalia</taxon>
        <taxon>Eutheria</taxon>
        <taxon>Laurasiatheria</taxon>
        <taxon>Carnivora</taxon>
        <taxon>Caniformia</taxon>
        <taxon>Canidae</taxon>
        <taxon>Canis</taxon>
    </lineage>
</organism>
<dbReference type="PANTHER" id="PTHR34649">
    <property type="entry name" value="CILIA- AND FLAGELLA-ASSOCIATED PROTEIN 99"/>
    <property type="match status" value="1"/>
</dbReference>
<evidence type="ECO:0000313" key="2">
    <source>
        <dbReference type="Ensembl" id="ENSCAFP00020015540.1"/>
    </source>
</evidence>
<keyword evidence="1" id="KW-0175">Coiled coil</keyword>
<dbReference type="AlphaFoldDB" id="A0A8C0KHE7"/>
<feature type="coiled-coil region" evidence="1">
    <location>
        <begin position="487"/>
        <end position="518"/>
    </location>
</feature>
<accession>A0A8C0KHE7</accession>
<gene>
    <name evidence="2" type="primary">CFAP99</name>
</gene>
<reference evidence="2" key="1">
    <citation type="submission" date="2025-08" db="UniProtKB">
        <authorList>
            <consortium name="Ensembl"/>
        </authorList>
    </citation>
    <scope>IDENTIFICATION</scope>
</reference>
<keyword evidence="3" id="KW-1185">Reference proteome</keyword>
<reference evidence="2" key="2">
    <citation type="submission" date="2025-09" db="UniProtKB">
        <authorList>
            <consortium name="Ensembl"/>
        </authorList>
    </citation>
    <scope>IDENTIFICATION</scope>
</reference>
<proteinExistence type="predicted"/>
<evidence type="ECO:0000256" key="1">
    <source>
        <dbReference type="SAM" id="Coils"/>
    </source>
</evidence>
<dbReference type="GeneTree" id="ENSGT00500000045231"/>